<dbReference type="OrthoDB" id="2404417at2759"/>
<evidence type="ECO:0000313" key="4">
    <source>
        <dbReference type="Proteomes" id="UP000266673"/>
    </source>
</evidence>
<evidence type="ECO:0000313" key="3">
    <source>
        <dbReference type="EMBL" id="RIB24775.1"/>
    </source>
</evidence>
<evidence type="ECO:0000259" key="2">
    <source>
        <dbReference type="PROSITE" id="PS50966"/>
    </source>
</evidence>
<dbReference type="EMBL" id="QKWP01000201">
    <property type="protein sequence ID" value="RIB24775.1"/>
    <property type="molecule type" value="Genomic_DNA"/>
</dbReference>
<dbReference type="AlphaFoldDB" id="A0A397VQH4"/>
<keyword evidence="1" id="KW-0479">Metal-binding</keyword>
<dbReference type="Proteomes" id="UP000266673">
    <property type="component" value="Unassembled WGS sequence"/>
</dbReference>
<keyword evidence="4" id="KW-1185">Reference proteome</keyword>
<evidence type="ECO:0000256" key="1">
    <source>
        <dbReference type="PROSITE-ProRule" id="PRU00325"/>
    </source>
</evidence>
<dbReference type="PROSITE" id="PS50966">
    <property type="entry name" value="ZF_SWIM"/>
    <property type="match status" value="1"/>
</dbReference>
<dbReference type="GO" id="GO:0008270">
    <property type="term" value="F:zinc ion binding"/>
    <property type="evidence" value="ECO:0007669"/>
    <property type="project" value="UniProtKB-KW"/>
</dbReference>
<keyword evidence="1" id="KW-0862">Zinc</keyword>
<dbReference type="Pfam" id="PF04434">
    <property type="entry name" value="SWIM"/>
    <property type="match status" value="1"/>
</dbReference>
<gene>
    <name evidence="3" type="ORF">C2G38_2241810</name>
</gene>
<name>A0A397VQH4_9GLOM</name>
<protein>
    <recommendedName>
        <fullName evidence="2">SWIM-type domain-containing protein</fullName>
    </recommendedName>
</protein>
<feature type="domain" description="SWIM-type" evidence="2">
    <location>
        <begin position="51"/>
        <end position="86"/>
    </location>
</feature>
<accession>A0A397VQH4</accession>
<comment type="caution">
    <text evidence="3">The sequence shown here is derived from an EMBL/GenBank/DDBJ whole genome shotgun (WGS) entry which is preliminary data.</text>
</comment>
<sequence length="322" mass="37690">MYFYVKKVNNKFRSPYTMRDICIDGEIYQLFQPMLNILASKHPVAQEDNYYLVNISTGECTCLDFIWNGSFRNVCKHVYAARLFNNIENNKIAPDVIKHDLVLHFRNKECAMPNELKNNIIYSNSDDAVFEEILRIYSEQGNDIFFPYEHGVTEKDPFHPAEMQQKRYQASEHLRYMEQNHEKLINFLVDNVPMILDNEVELSNVLEPKETSAINTREVLRPLAPSVQKRLTTAIRNRKRSISNKLLQDKINVNITPSKKTVIRSALEALFVEKGISWKRCEFVKACIEQNISLDDNAELNKKKLFTWFDGKKTKEKQISKL</sequence>
<organism evidence="3 4">
    <name type="scientific">Gigaspora rosea</name>
    <dbReference type="NCBI Taxonomy" id="44941"/>
    <lineage>
        <taxon>Eukaryota</taxon>
        <taxon>Fungi</taxon>
        <taxon>Fungi incertae sedis</taxon>
        <taxon>Mucoromycota</taxon>
        <taxon>Glomeromycotina</taxon>
        <taxon>Glomeromycetes</taxon>
        <taxon>Diversisporales</taxon>
        <taxon>Gigasporaceae</taxon>
        <taxon>Gigaspora</taxon>
    </lineage>
</organism>
<reference evidence="3 4" key="1">
    <citation type="submission" date="2018-06" db="EMBL/GenBank/DDBJ databases">
        <title>Comparative genomics reveals the genomic features of Rhizophagus irregularis, R. cerebriforme, R. diaphanum and Gigaspora rosea, and their symbiotic lifestyle signature.</title>
        <authorList>
            <person name="Morin E."/>
            <person name="San Clemente H."/>
            <person name="Chen E.C.H."/>
            <person name="De La Providencia I."/>
            <person name="Hainaut M."/>
            <person name="Kuo A."/>
            <person name="Kohler A."/>
            <person name="Murat C."/>
            <person name="Tang N."/>
            <person name="Roy S."/>
            <person name="Loubradou J."/>
            <person name="Henrissat B."/>
            <person name="Grigoriev I.V."/>
            <person name="Corradi N."/>
            <person name="Roux C."/>
            <person name="Martin F.M."/>
        </authorList>
    </citation>
    <scope>NUCLEOTIDE SEQUENCE [LARGE SCALE GENOMIC DNA]</scope>
    <source>
        <strain evidence="3 4">DAOM 194757</strain>
    </source>
</reference>
<proteinExistence type="predicted"/>
<keyword evidence="1" id="KW-0863">Zinc-finger</keyword>
<dbReference type="InterPro" id="IPR007527">
    <property type="entry name" value="Znf_SWIM"/>
</dbReference>